<dbReference type="InterPro" id="IPR012349">
    <property type="entry name" value="Split_barrel_FMN-bd"/>
</dbReference>
<dbReference type="Proteomes" id="UP000242519">
    <property type="component" value="Unassembled WGS sequence"/>
</dbReference>
<dbReference type="EMBL" id="MZNU01000059">
    <property type="protein sequence ID" value="OWP05965.1"/>
    <property type="molecule type" value="Genomic_DNA"/>
</dbReference>
<keyword evidence="1" id="KW-1133">Transmembrane helix</keyword>
<comment type="caution">
    <text evidence="2">The sequence shown here is derived from an EMBL/GenBank/DDBJ whole genome shotgun (WGS) entry which is preliminary data.</text>
</comment>
<dbReference type="SUPFAM" id="SSF50475">
    <property type="entry name" value="FMN-binding split barrel"/>
    <property type="match status" value="1"/>
</dbReference>
<reference evidence="2 3" key="1">
    <citation type="submission" date="2017-04" db="EMBL/GenBank/DDBJ databases">
        <title>Draft genome sequence of Marssonina coronaria NL1: causal agent of apple blotch.</title>
        <authorList>
            <person name="Cheng Q."/>
        </authorList>
    </citation>
    <scope>NUCLEOTIDE SEQUENCE [LARGE SCALE GENOMIC DNA]</scope>
    <source>
        <strain evidence="2 3">NL1</strain>
    </source>
</reference>
<protein>
    <submittedName>
        <fullName evidence="2">Uncharacterized protein</fullName>
    </submittedName>
</protein>
<sequence length="256" mass="28090">MGTFYETIPKNLVAWILQQKVFWIASAPLSASGHVNVSPKGGQYFGVVDERTFWYIDLTGSGVETLSHLHEPGNGRITVLFNAFSGAPKIVRLWGHGEVLEYGTADFQAFVKKHEVNPIAGTRAVVLVHSSSCGFSMPLYDFQAFRTTLNDFFEKRVASEEAGKREDGIERYWAYKNSLSMDLLPGLQRGLETGKREAVKPITKMVGPLAPRAGPRRRRRDGERSRVVAMLVLAFGAGALVQACFMSSMGKGGCGG</sequence>
<dbReference type="PANTHER" id="PTHR39336">
    <property type="entry name" value="PYRIDOXAMINE PHOSPHATE OXIDASE FAMILY PROTEIN (AFU_ORTHOLOGUE AFUA_6G11440)"/>
    <property type="match status" value="1"/>
</dbReference>
<accession>A0A218ZFC1</accession>
<organism evidence="2 3">
    <name type="scientific">Diplocarpon coronariae</name>
    <dbReference type="NCBI Taxonomy" id="2795749"/>
    <lineage>
        <taxon>Eukaryota</taxon>
        <taxon>Fungi</taxon>
        <taxon>Dikarya</taxon>
        <taxon>Ascomycota</taxon>
        <taxon>Pezizomycotina</taxon>
        <taxon>Leotiomycetes</taxon>
        <taxon>Helotiales</taxon>
        <taxon>Drepanopezizaceae</taxon>
        <taxon>Diplocarpon</taxon>
    </lineage>
</organism>
<dbReference type="OrthoDB" id="539398at2759"/>
<feature type="transmembrane region" description="Helical" evidence="1">
    <location>
        <begin position="227"/>
        <end position="249"/>
    </location>
</feature>
<gene>
    <name evidence="2" type="ORF">B2J93_6289</name>
</gene>
<keyword evidence="1" id="KW-0472">Membrane</keyword>
<dbReference type="Gene3D" id="2.30.110.10">
    <property type="entry name" value="Electron Transport, Fmn-binding Protein, Chain A"/>
    <property type="match status" value="1"/>
</dbReference>
<evidence type="ECO:0000313" key="2">
    <source>
        <dbReference type="EMBL" id="OWP05965.1"/>
    </source>
</evidence>
<keyword evidence="3" id="KW-1185">Reference proteome</keyword>
<evidence type="ECO:0000256" key="1">
    <source>
        <dbReference type="SAM" id="Phobius"/>
    </source>
</evidence>
<evidence type="ECO:0000313" key="3">
    <source>
        <dbReference type="Proteomes" id="UP000242519"/>
    </source>
</evidence>
<proteinExistence type="predicted"/>
<dbReference type="AlphaFoldDB" id="A0A218ZFC1"/>
<name>A0A218ZFC1_9HELO</name>
<keyword evidence="1" id="KW-0812">Transmembrane</keyword>
<dbReference type="STRING" id="503106.A0A218ZFC1"/>
<dbReference type="InParanoid" id="A0A218ZFC1"/>
<dbReference type="PANTHER" id="PTHR39336:SF3">
    <property type="entry name" value="PYRIDOXAMINE PHOSPHATE OXIDASE"/>
    <property type="match status" value="1"/>
</dbReference>